<organism evidence="2 3">
    <name type="scientific">Bizionia saleffrena</name>
    <dbReference type="NCBI Taxonomy" id="291189"/>
    <lineage>
        <taxon>Bacteria</taxon>
        <taxon>Pseudomonadati</taxon>
        <taxon>Bacteroidota</taxon>
        <taxon>Flavobacteriia</taxon>
        <taxon>Flavobacteriales</taxon>
        <taxon>Flavobacteriaceae</taxon>
        <taxon>Bizionia</taxon>
    </lineage>
</organism>
<dbReference type="SUPFAM" id="SSF52096">
    <property type="entry name" value="ClpP/crotonase"/>
    <property type="match status" value="1"/>
</dbReference>
<evidence type="ECO:0000313" key="3">
    <source>
        <dbReference type="Proteomes" id="UP000323324"/>
    </source>
</evidence>
<evidence type="ECO:0000313" key="2">
    <source>
        <dbReference type="EMBL" id="TYB77412.1"/>
    </source>
</evidence>
<sequence>MKPLSRILLYLAVPIALTSCFEDLDDQPIANVDINDFVYKAMDVYYLYKEDVPVLVEDKVSSADYNNYLSQYSRPQELFESLIYNRTTIDRFSWITDDYLALEQQFSGITTTTGMEFGLVRYASGSNDIYGYVRYILPNTSAESAGLQRGDLFYAVNGTPLTVSNYRRLLGQYSFTLNLAEYNDNTTTTPDDDTIDPTINTIDLNTVSYTENPVFKTDVLQVEGENVGYLMYNGFVANFNDALSAAFGVFKGNAVQHLVVDLRYNPGGSVTSAALLGSLITGDFNGDIFSKLQYNYQLQSNNTSYNFTSQGNSLNLNTVYVLTSKSSASASEMVINSLKPYITVVQVGAITTGKSQASITLYDSPDFGRINADPRHTYALQPLVATTVNVLDEGVPSTGLVPLVEYDEQLNNLGILGTETEPLLAEALNHISNTNRTANTTEGKSFEAVGDSNDLMPFSKEMYID</sequence>
<dbReference type="EMBL" id="VSKM01000003">
    <property type="protein sequence ID" value="TYB77412.1"/>
    <property type="molecule type" value="Genomic_DNA"/>
</dbReference>
<dbReference type="GO" id="GO:0007165">
    <property type="term" value="P:signal transduction"/>
    <property type="evidence" value="ECO:0007669"/>
    <property type="project" value="TreeGrafter"/>
</dbReference>
<dbReference type="PANTHER" id="PTHR32060:SF30">
    <property type="entry name" value="CARBOXY-TERMINAL PROCESSING PROTEASE CTPA"/>
    <property type="match status" value="1"/>
</dbReference>
<dbReference type="GO" id="GO:0006508">
    <property type="term" value="P:proteolysis"/>
    <property type="evidence" value="ECO:0007669"/>
    <property type="project" value="InterPro"/>
</dbReference>
<dbReference type="AlphaFoldDB" id="A0A8H2QG31"/>
<gene>
    <name evidence="2" type="ORF">ES676_03715</name>
</gene>
<dbReference type="Pfam" id="PF03572">
    <property type="entry name" value="Peptidase_S41"/>
    <property type="match status" value="1"/>
</dbReference>
<dbReference type="InterPro" id="IPR005151">
    <property type="entry name" value="Tail-specific_protease"/>
</dbReference>
<keyword evidence="3" id="KW-1185">Reference proteome</keyword>
<dbReference type="Gene3D" id="3.30.750.170">
    <property type="match status" value="1"/>
</dbReference>
<accession>A0A8H2QG31</accession>
<reference evidence="2 3" key="1">
    <citation type="submission" date="2019-08" db="EMBL/GenBank/DDBJ databases">
        <title>Genomes of Antarctic Bizionia species.</title>
        <authorList>
            <person name="Bowman J.P."/>
        </authorList>
    </citation>
    <scope>NUCLEOTIDE SEQUENCE [LARGE SCALE GENOMIC DNA]</scope>
    <source>
        <strain evidence="2 3">HFD</strain>
    </source>
</reference>
<dbReference type="PANTHER" id="PTHR32060">
    <property type="entry name" value="TAIL-SPECIFIC PROTEASE"/>
    <property type="match status" value="1"/>
</dbReference>
<dbReference type="GO" id="GO:0004175">
    <property type="term" value="F:endopeptidase activity"/>
    <property type="evidence" value="ECO:0007669"/>
    <property type="project" value="TreeGrafter"/>
</dbReference>
<comment type="caution">
    <text evidence="2">The sequence shown here is derived from an EMBL/GenBank/DDBJ whole genome shotgun (WGS) entry which is preliminary data.</text>
</comment>
<dbReference type="SMART" id="SM00245">
    <property type="entry name" value="TSPc"/>
    <property type="match status" value="1"/>
</dbReference>
<dbReference type="Gene3D" id="2.30.42.10">
    <property type="match status" value="1"/>
</dbReference>
<name>A0A8H2QG31_9FLAO</name>
<dbReference type="GO" id="GO:0030288">
    <property type="term" value="C:outer membrane-bounded periplasmic space"/>
    <property type="evidence" value="ECO:0007669"/>
    <property type="project" value="TreeGrafter"/>
</dbReference>
<dbReference type="PROSITE" id="PS50106">
    <property type="entry name" value="PDZ"/>
    <property type="match status" value="1"/>
</dbReference>
<dbReference type="SUPFAM" id="SSF50156">
    <property type="entry name" value="PDZ domain-like"/>
    <property type="match status" value="1"/>
</dbReference>
<dbReference type="InterPro" id="IPR001478">
    <property type="entry name" value="PDZ"/>
</dbReference>
<dbReference type="Gene3D" id="3.90.226.10">
    <property type="entry name" value="2-enoyl-CoA Hydratase, Chain A, domain 1"/>
    <property type="match status" value="1"/>
</dbReference>
<dbReference type="InterPro" id="IPR036034">
    <property type="entry name" value="PDZ_sf"/>
</dbReference>
<feature type="domain" description="PDZ" evidence="1">
    <location>
        <begin position="99"/>
        <end position="165"/>
    </location>
</feature>
<dbReference type="InterPro" id="IPR029045">
    <property type="entry name" value="ClpP/crotonase-like_dom_sf"/>
</dbReference>
<dbReference type="InterPro" id="IPR041613">
    <property type="entry name" value="Pept_S41_N"/>
</dbReference>
<dbReference type="Pfam" id="PF18294">
    <property type="entry name" value="Pept_S41_N"/>
    <property type="match status" value="1"/>
</dbReference>
<dbReference type="GO" id="GO:0008236">
    <property type="term" value="F:serine-type peptidase activity"/>
    <property type="evidence" value="ECO:0007669"/>
    <property type="project" value="InterPro"/>
</dbReference>
<dbReference type="RefSeq" id="WP_148368701.1">
    <property type="nucleotide sequence ID" value="NZ_VSKM01000003.1"/>
</dbReference>
<dbReference type="PROSITE" id="PS51257">
    <property type="entry name" value="PROKAR_LIPOPROTEIN"/>
    <property type="match status" value="1"/>
</dbReference>
<protein>
    <submittedName>
        <fullName evidence="2">Peptidase S41</fullName>
    </submittedName>
</protein>
<evidence type="ECO:0000259" key="1">
    <source>
        <dbReference type="PROSITE" id="PS50106"/>
    </source>
</evidence>
<dbReference type="Proteomes" id="UP000323324">
    <property type="component" value="Unassembled WGS sequence"/>
</dbReference>
<proteinExistence type="predicted"/>
<dbReference type="CDD" id="cd07561">
    <property type="entry name" value="Peptidase_S41_CPP_like"/>
    <property type="match status" value="1"/>
</dbReference>